<dbReference type="InterPro" id="IPR006949">
    <property type="entry name" value="Barrel_Baseplate_J-like"/>
</dbReference>
<dbReference type="Pfam" id="PF26078">
    <property type="entry name" value="Baseplate_J_M"/>
    <property type="match status" value="1"/>
</dbReference>
<reference evidence="5 6" key="1">
    <citation type="submission" date="2021-10" db="EMBL/GenBank/DDBJ databases">
        <title>Anaerobic single-cell dispensing facilitates the cultivation of human gut bacteria.</title>
        <authorList>
            <person name="Afrizal A."/>
        </authorList>
    </citation>
    <scope>NUCLEOTIDE SEQUENCE [LARGE SCALE GENOMIC DNA]</scope>
    <source>
        <strain evidence="5 6">CLA-AA-H217</strain>
    </source>
</reference>
<dbReference type="InterPro" id="IPR058531">
    <property type="entry name" value="Baseplate_J_M"/>
</dbReference>
<comment type="caution">
    <text evidence="5">The sequence shown here is derived from an EMBL/GenBank/DDBJ whole genome shotgun (WGS) entry which is preliminary data.</text>
</comment>
<feature type="domain" description="Baseplate J-like central" evidence="3">
    <location>
        <begin position="207"/>
        <end position="281"/>
    </location>
</feature>
<dbReference type="AlphaFoldDB" id="A0AAW4VYP1"/>
<evidence type="ECO:0000259" key="4">
    <source>
        <dbReference type="Pfam" id="PF26079"/>
    </source>
</evidence>
<accession>A0AAW4VYP1</accession>
<gene>
    <name evidence="5" type="ORF">LKD40_00525</name>
</gene>
<feature type="domain" description="Baseplate protein J-like barrel" evidence="2">
    <location>
        <begin position="95"/>
        <end position="181"/>
    </location>
</feature>
<sequence>MAEDFTLPAFLQDCDADTIHQRMMDMLPDDIDKTEAGFPWDFTRPTALIASELLEYYIPETLKLMFPQWSSGEFLDYLANMARLARKAPNFASVTIEITGEPGTIIATGTVFATPATEEVESIEFATEEACVLNENGTGTVIARAMIAGVESNVNANTITMMSVPVEGIVSITNPVKATGGTEEETDDELRERIMEANEQMDDSYIGNESDYKRWAESVAGIGTAIVVPEWNGPETVKIIVLDGNGEAANETLQKAVYNYIMSPESPLDRLAPPNTILTVSAPELVEIDYTIKSIELEDGYSQEEVLKDFKAGLAKYYKTVNSEGEVKYNWVHSVLTNTPGVDDFEELLMNGGISNIKIKLDQYPSTKSVMVKEGS</sequence>
<name>A0AAW4VYP1_9FIRM</name>
<dbReference type="PANTHER" id="PTHR37829:SF3">
    <property type="entry name" value="PROTEIN JAYE-RELATED"/>
    <property type="match status" value="1"/>
</dbReference>
<evidence type="ECO:0000259" key="3">
    <source>
        <dbReference type="Pfam" id="PF26078"/>
    </source>
</evidence>
<evidence type="ECO:0000313" key="6">
    <source>
        <dbReference type="Proteomes" id="UP001198612"/>
    </source>
</evidence>
<keyword evidence="6" id="KW-1185">Reference proteome</keyword>
<dbReference type="EMBL" id="JAJEQQ010000001">
    <property type="protein sequence ID" value="MCC2226308.1"/>
    <property type="molecule type" value="Genomic_DNA"/>
</dbReference>
<dbReference type="Pfam" id="PF26079">
    <property type="entry name" value="Baseplate_J_C"/>
    <property type="match status" value="1"/>
</dbReference>
<evidence type="ECO:0000256" key="1">
    <source>
        <dbReference type="ARBA" id="ARBA00038087"/>
    </source>
</evidence>
<dbReference type="InterPro" id="IPR052399">
    <property type="entry name" value="Phage_Baseplate_Assmbl_Protein"/>
</dbReference>
<dbReference type="Pfam" id="PF04865">
    <property type="entry name" value="Baseplate_J"/>
    <property type="match status" value="1"/>
</dbReference>
<comment type="similarity">
    <text evidence="1">Belongs to the Mu gp47/PBSX XkdT family.</text>
</comment>
<dbReference type="RefSeq" id="WP_227588306.1">
    <property type="nucleotide sequence ID" value="NZ_JAJEQQ010000001.1"/>
</dbReference>
<proteinExistence type="inferred from homology"/>
<organism evidence="5 6">
    <name type="scientific">Blautia fusiformis</name>
    <dbReference type="NCBI Taxonomy" id="2881264"/>
    <lineage>
        <taxon>Bacteria</taxon>
        <taxon>Bacillati</taxon>
        <taxon>Bacillota</taxon>
        <taxon>Clostridia</taxon>
        <taxon>Lachnospirales</taxon>
        <taxon>Lachnospiraceae</taxon>
        <taxon>Blautia</taxon>
    </lineage>
</organism>
<dbReference type="PANTHER" id="PTHR37829">
    <property type="entry name" value="PHAGE-LIKE ELEMENT PBSX PROTEIN XKDT"/>
    <property type="match status" value="1"/>
</dbReference>
<dbReference type="InterPro" id="IPR058530">
    <property type="entry name" value="Baseplate_J-like_C"/>
</dbReference>
<feature type="domain" description="Baseplate J-like C-terminal" evidence="4">
    <location>
        <begin position="293"/>
        <end position="370"/>
    </location>
</feature>
<dbReference type="Proteomes" id="UP001198612">
    <property type="component" value="Unassembled WGS sequence"/>
</dbReference>
<protein>
    <submittedName>
        <fullName evidence="5">Baseplate J/gp47 family protein</fullName>
    </submittedName>
</protein>
<evidence type="ECO:0000259" key="2">
    <source>
        <dbReference type="Pfam" id="PF04865"/>
    </source>
</evidence>
<evidence type="ECO:0000313" key="5">
    <source>
        <dbReference type="EMBL" id="MCC2226308.1"/>
    </source>
</evidence>